<evidence type="ECO:0000256" key="4">
    <source>
        <dbReference type="ARBA" id="ARBA00023136"/>
    </source>
</evidence>
<feature type="transmembrane region" description="Helical" evidence="5">
    <location>
        <begin position="28"/>
        <end position="49"/>
    </location>
</feature>
<dbReference type="InterPro" id="IPR011547">
    <property type="entry name" value="SLC26A/SulP_dom"/>
</dbReference>
<proteinExistence type="predicted"/>
<keyword evidence="3 5" id="KW-1133">Transmembrane helix</keyword>
<dbReference type="EMBL" id="BJCD01000028">
    <property type="protein sequence ID" value="GDZ92638.1"/>
    <property type="molecule type" value="Genomic_DNA"/>
</dbReference>
<feature type="domain" description="SLC26A/SulP transporter" evidence="6">
    <location>
        <begin position="2"/>
        <end position="111"/>
    </location>
</feature>
<dbReference type="GO" id="GO:0055085">
    <property type="term" value="P:transmembrane transport"/>
    <property type="evidence" value="ECO:0007669"/>
    <property type="project" value="InterPro"/>
</dbReference>
<keyword evidence="2 5" id="KW-0812">Transmembrane</keyword>
<comment type="caution">
    <text evidence="7">The sequence shown here is derived from an EMBL/GenBank/DDBJ whole genome shotgun (WGS) entry which is preliminary data.</text>
</comment>
<name>A0A4P5Z9F8_PLAAG</name>
<evidence type="ECO:0000256" key="5">
    <source>
        <dbReference type="SAM" id="Phobius"/>
    </source>
</evidence>
<evidence type="ECO:0000313" key="8">
    <source>
        <dbReference type="Proteomes" id="UP000299794"/>
    </source>
</evidence>
<evidence type="ECO:0000313" key="7">
    <source>
        <dbReference type="EMBL" id="GDZ92638.1"/>
    </source>
</evidence>
<protein>
    <submittedName>
        <fullName evidence="7">Sulfate transporter</fullName>
    </submittedName>
</protein>
<dbReference type="Pfam" id="PF00916">
    <property type="entry name" value="Sulfate_transp"/>
    <property type="match status" value="1"/>
</dbReference>
<dbReference type="PANTHER" id="PTHR11814">
    <property type="entry name" value="SULFATE TRANSPORTER"/>
    <property type="match status" value="1"/>
</dbReference>
<dbReference type="AlphaFoldDB" id="A0A4P5Z9F8"/>
<dbReference type="Proteomes" id="UP000299794">
    <property type="component" value="Unassembled WGS sequence"/>
</dbReference>
<evidence type="ECO:0000256" key="2">
    <source>
        <dbReference type="ARBA" id="ARBA00022692"/>
    </source>
</evidence>
<gene>
    <name evidence="7" type="ORF">PA905_03340</name>
</gene>
<evidence type="ECO:0000256" key="3">
    <source>
        <dbReference type="ARBA" id="ARBA00022989"/>
    </source>
</evidence>
<sequence length="115" mass="12189">MVVGPDSATALISGVTVSALAASGSQDYLVLTSAMAVIVGFCFLLFGSLKMGWVADFIPTPVMKAFVQGLVWVTIVGQIPKLLGLHPISGGFLQKLIQILEQLPDLHPLTALRRN</sequence>
<organism evidence="7 8">
    <name type="scientific">Planktothrix agardhii CCAP 1459/11A</name>
    <dbReference type="NCBI Taxonomy" id="282420"/>
    <lineage>
        <taxon>Bacteria</taxon>
        <taxon>Bacillati</taxon>
        <taxon>Cyanobacteriota</taxon>
        <taxon>Cyanophyceae</taxon>
        <taxon>Oscillatoriophycideae</taxon>
        <taxon>Oscillatoriales</taxon>
        <taxon>Microcoleaceae</taxon>
        <taxon>Planktothrix</taxon>
    </lineage>
</organism>
<dbReference type="InterPro" id="IPR001902">
    <property type="entry name" value="SLC26A/SulP_fam"/>
</dbReference>
<dbReference type="GO" id="GO:0016020">
    <property type="term" value="C:membrane"/>
    <property type="evidence" value="ECO:0007669"/>
    <property type="project" value="UniProtKB-SubCell"/>
</dbReference>
<comment type="subcellular location">
    <subcellularLocation>
        <location evidence="1">Membrane</location>
        <topology evidence="1">Multi-pass membrane protein</topology>
    </subcellularLocation>
</comment>
<evidence type="ECO:0000256" key="1">
    <source>
        <dbReference type="ARBA" id="ARBA00004141"/>
    </source>
</evidence>
<reference evidence="8" key="1">
    <citation type="submission" date="2019-02" db="EMBL/GenBank/DDBJ databases">
        <title>Draft genome sequence of Planktothrix agardhii NIES-905.</title>
        <authorList>
            <person name="Yamaguchi H."/>
            <person name="Suzuki S."/>
            <person name="Kawachi M."/>
        </authorList>
    </citation>
    <scope>NUCLEOTIDE SEQUENCE [LARGE SCALE GENOMIC DNA]</scope>
    <source>
        <strain evidence="8">CCAP 1459/11A</strain>
    </source>
</reference>
<accession>A0A4P5Z9F8</accession>
<evidence type="ECO:0000259" key="6">
    <source>
        <dbReference type="Pfam" id="PF00916"/>
    </source>
</evidence>
<keyword evidence="4 5" id="KW-0472">Membrane</keyword>